<evidence type="ECO:0000256" key="7">
    <source>
        <dbReference type="SAM" id="MobiDB-lite"/>
    </source>
</evidence>
<evidence type="ECO:0000256" key="2">
    <source>
        <dbReference type="ARBA" id="ARBA00008779"/>
    </source>
</evidence>
<keyword evidence="6" id="KW-0106">Calcium</keyword>
<accession>A0A517QM68</accession>
<evidence type="ECO:0000256" key="4">
    <source>
        <dbReference type="ARBA" id="ARBA00022729"/>
    </source>
</evidence>
<organism evidence="9 10">
    <name type="scientific">Thalassoglobus polymorphus</name>
    <dbReference type="NCBI Taxonomy" id="2527994"/>
    <lineage>
        <taxon>Bacteria</taxon>
        <taxon>Pseudomonadati</taxon>
        <taxon>Planctomycetota</taxon>
        <taxon>Planctomycetia</taxon>
        <taxon>Planctomycetales</taxon>
        <taxon>Planctomycetaceae</taxon>
        <taxon>Thalassoglobus</taxon>
    </lineage>
</organism>
<dbReference type="SUPFAM" id="SSF53649">
    <property type="entry name" value="Alkaline phosphatase-like"/>
    <property type="match status" value="1"/>
</dbReference>
<keyword evidence="4" id="KW-0732">Signal</keyword>
<dbReference type="CDD" id="cd16144">
    <property type="entry name" value="ARS_like"/>
    <property type="match status" value="1"/>
</dbReference>
<dbReference type="InterPro" id="IPR024607">
    <property type="entry name" value="Sulfatase_CS"/>
</dbReference>
<dbReference type="PANTHER" id="PTHR42693">
    <property type="entry name" value="ARYLSULFATASE FAMILY MEMBER"/>
    <property type="match status" value="1"/>
</dbReference>
<keyword evidence="3" id="KW-0479">Metal-binding</keyword>
<evidence type="ECO:0000256" key="3">
    <source>
        <dbReference type="ARBA" id="ARBA00022723"/>
    </source>
</evidence>
<name>A0A517QM68_9PLAN</name>
<dbReference type="InterPro" id="IPR050738">
    <property type="entry name" value="Sulfatase"/>
</dbReference>
<gene>
    <name evidence="9" type="primary">atsA_22</name>
    <name evidence="9" type="ORF">Mal48_19850</name>
</gene>
<dbReference type="InterPro" id="IPR017850">
    <property type="entry name" value="Alkaline_phosphatase_core_sf"/>
</dbReference>
<dbReference type="Proteomes" id="UP000315724">
    <property type="component" value="Chromosome"/>
</dbReference>
<evidence type="ECO:0000313" key="9">
    <source>
        <dbReference type="EMBL" id="QDT32738.1"/>
    </source>
</evidence>
<keyword evidence="5 9" id="KW-0378">Hydrolase</keyword>
<dbReference type="PROSITE" id="PS00149">
    <property type="entry name" value="SULFATASE_2"/>
    <property type="match status" value="1"/>
</dbReference>
<dbReference type="PANTHER" id="PTHR42693:SF42">
    <property type="entry name" value="ARYLSULFATASE G"/>
    <property type="match status" value="1"/>
</dbReference>
<dbReference type="EMBL" id="CP036267">
    <property type="protein sequence ID" value="QDT32738.1"/>
    <property type="molecule type" value="Genomic_DNA"/>
</dbReference>
<evidence type="ECO:0000256" key="1">
    <source>
        <dbReference type="ARBA" id="ARBA00001913"/>
    </source>
</evidence>
<evidence type="ECO:0000313" key="10">
    <source>
        <dbReference type="Proteomes" id="UP000315724"/>
    </source>
</evidence>
<dbReference type="InterPro" id="IPR000917">
    <property type="entry name" value="Sulfatase_N"/>
</dbReference>
<keyword evidence="10" id="KW-1185">Reference proteome</keyword>
<evidence type="ECO:0000259" key="8">
    <source>
        <dbReference type="Pfam" id="PF00884"/>
    </source>
</evidence>
<dbReference type="GO" id="GO:0004065">
    <property type="term" value="F:arylsulfatase activity"/>
    <property type="evidence" value="ECO:0007669"/>
    <property type="project" value="UniProtKB-EC"/>
</dbReference>
<dbReference type="KEGG" id="tpol:Mal48_19850"/>
<dbReference type="RefSeq" id="WP_145205941.1">
    <property type="nucleotide sequence ID" value="NZ_CP036267.1"/>
</dbReference>
<dbReference type="AlphaFoldDB" id="A0A517QM68"/>
<reference evidence="9 10" key="1">
    <citation type="submission" date="2019-02" db="EMBL/GenBank/DDBJ databases">
        <title>Deep-cultivation of Planctomycetes and their phenomic and genomic characterization uncovers novel biology.</title>
        <authorList>
            <person name="Wiegand S."/>
            <person name="Jogler M."/>
            <person name="Boedeker C."/>
            <person name="Pinto D."/>
            <person name="Vollmers J."/>
            <person name="Rivas-Marin E."/>
            <person name="Kohn T."/>
            <person name="Peeters S.H."/>
            <person name="Heuer A."/>
            <person name="Rast P."/>
            <person name="Oberbeckmann S."/>
            <person name="Bunk B."/>
            <person name="Jeske O."/>
            <person name="Meyerdierks A."/>
            <person name="Storesund J.E."/>
            <person name="Kallscheuer N."/>
            <person name="Luecker S."/>
            <person name="Lage O.M."/>
            <person name="Pohl T."/>
            <person name="Merkel B.J."/>
            <person name="Hornburger P."/>
            <person name="Mueller R.-W."/>
            <person name="Bruemmer F."/>
            <person name="Labrenz M."/>
            <person name="Spormann A.M."/>
            <person name="Op den Camp H."/>
            <person name="Overmann J."/>
            <person name="Amann R."/>
            <person name="Jetten M.S.M."/>
            <person name="Mascher T."/>
            <person name="Medema M.H."/>
            <person name="Devos D.P."/>
            <person name="Kaster A.-K."/>
            <person name="Ovreas L."/>
            <person name="Rohde M."/>
            <person name="Galperin M.Y."/>
            <person name="Jogler C."/>
        </authorList>
    </citation>
    <scope>NUCLEOTIDE SEQUENCE [LARGE SCALE GENOMIC DNA]</scope>
    <source>
        <strain evidence="9 10">Mal48</strain>
    </source>
</reference>
<proteinExistence type="inferred from homology"/>
<dbReference type="GO" id="GO:0046872">
    <property type="term" value="F:metal ion binding"/>
    <property type="evidence" value="ECO:0007669"/>
    <property type="project" value="UniProtKB-KW"/>
</dbReference>
<evidence type="ECO:0000256" key="5">
    <source>
        <dbReference type="ARBA" id="ARBA00022801"/>
    </source>
</evidence>
<evidence type="ECO:0000256" key="6">
    <source>
        <dbReference type="ARBA" id="ARBA00022837"/>
    </source>
</evidence>
<feature type="domain" description="Sulfatase N-terminal" evidence="8">
    <location>
        <begin position="30"/>
        <end position="387"/>
    </location>
</feature>
<feature type="region of interest" description="Disordered" evidence="7">
    <location>
        <begin position="485"/>
        <end position="522"/>
    </location>
</feature>
<protein>
    <submittedName>
        <fullName evidence="9">Arylsulfatase</fullName>
        <ecNumber evidence="9">3.1.6.1</ecNumber>
    </submittedName>
</protein>
<comment type="similarity">
    <text evidence="2">Belongs to the sulfatase family.</text>
</comment>
<dbReference type="EC" id="3.1.6.1" evidence="9"/>
<dbReference type="Pfam" id="PF00884">
    <property type="entry name" value="Sulfatase"/>
    <property type="match status" value="1"/>
</dbReference>
<dbReference type="Gene3D" id="3.30.1120.10">
    <property type="match status" value="1"/>
</dbReference>
<dbReference type="Gene3D" id="3.40.720.10">
    <property type="entry name" value="Alkaline Phosphatase, subunit A"/>
    <property type="match status" value="1"/>
</dbReference>
<dbReference type="OrthoDB" id="9783154at2"/>
<sequence length="522" mass="58799">MFGHHIFGLILISFASFLFVQPVQSAEKLNVIVLLVDDMGWTDLGYCGSDLYETPNIDRLAATGMRFTNAYAACTVCSPTRVAILTGQSPARVNVTDFIPGHRLENLPQQIPDWTQKLEHRHLTIAEILKDHGYRTAHVGKWHLTPRIVTNDVNSDGNFPEFYPQSQGFDVNIGGNEAGAPRSYFWPYGRGKGDARKQNNLFATLPDSKENYPEGTYLTDQLTDEAVKFIEQSTAKGSPFFLYFAYYNVHTPLQAKPELIEHYKAKLKDHPADHPKDQRHTNPVYAGMVHSVDDSVGRLVKTLRDQGVDKNTLIIFTSDNGGLTGAKGRPPVTSNLPLRQGKGSIYEGGVRVPAFVSWPEKTKPNQISSEPIISMDVLPTILEATNVEVPAQLKPLLDGVSLVPILTQKNNSLAKRNLYWHYPHYHMMGAIPYSAVRSGDWKLIEFFDERPSELYNLQNDIHEDHNLTSENPEIAKQLHNELETWRKKVDAQKPKPNPDYTPDRPTGRKSGRKVKSQQPLRE</sequence>
<comment type="cofactor">
    <cofactor evidence="1">
        <name>Ca(2+)</name>
        <dbReference type="ChEBI" id="CHEBI:29108"/>
    </cofactor>
</comment>